<comment type="caution">
    <text evidence="4">The sequence shown here is derived from an EMBL/GenBank/DDBJ whole genome shotgun (WGS) entry which is preliminary data.</text>
</comment>
<feature type="compositionally biased region" description="Acidic residues" evidence="2">
    <location>
        <begin position="188"/>
        <end position="204"/>
    </location>
</feature>
<dbReference type="EMBL" id="PFEN01000008">
    <property type="protein sequence ID" value="PJE69730.1"/>
    <property type="molecule type" value="Genomic_DNA"/>
</dbReference>
<dbReference type="InterPro" id="IPR013783">
    <property type="entry name" value="Ig-like_fold"/>
</dbReference>
<gene>
    <name evidence="4" type="ORF">COU98_00380</name>
</gene>
<dbReference type="AlphaFoldDB" id="A0A2H9T1Y7"/>
<proteinExistence type="predicted"/>
<dbReference type="InterPro" id="IPR036116">
    <property type="entry name" value="FN3_sf"/>
</dbReference>
<dbReference type="CDD" id="cd00063">
    <property type="entry name" value="FN3"/>
    <property type="match status" value="2"/>
</dbReference>
<feature type="domain" description="Fibronectin type-III" evidence="3">
    <location>
        <begin position="92"/>
        <end position="181"/>
    </location>
</feature>
<protein>
    <recommendedName>
        <fullName evidence="3">Fibronectin type-III domain-containing protein</fullName>
    </recommendedName>
</protein>
<evidence type="ECO:0000313" key="5">
    <source>
        <dbReference type="Proteomes" id="UP000236946"/>
    </source>
</evidence>
<dbReference type="GO" id="GO:0003993">
    <property type="term" value="F:acid phosphatase activity"/>
    <property type="evidence" value="ECO:0007669"/>
    <property type="project" value="InterPro"/>
</dbReference>
<dbReference type="PANTHER" id="PTHR46708:SF2">
    <property type="entry name" value="FIBRONECTIN TYPE-III DOMAIN-CONTAINING PROTEIN"/>
    <property type="match status" value="1"/>
</dbReference>
<organism evidence="4 5">
    <name type="scientific">Candidatus Staskawiczbacteria bacterium CG10_big_fil_rev_8_21_14_0_10_38_10</name>
    <dbReference type="NCBI Taxonomy" id="1974891"/>
    <lineage>
        <taxon>Bacteria</taxon>
        <taxon>Candidatus Staskawicziibacteriota</taxon>
    </lineage>
</organism>
<evidence type="ECO:0000256" key="1">
    <source>
        <dbReference type="ARBA" id="ARBA00022737"/>
    </source>
</evidence>
<evidence type="ECO:0000256" key="2">
    <source>
        <dbReference type="SAM" id="MobiDB-lite"/>
    </source>
</evidence>
<name>A0A2H9T1Y7_9BACT</name>
<dbReference type="InterPro" id="IPR050991">
    <property type="entry name" value="ECM_Regulatory_Proteins"/>
</dbReference>
<dbReference type="PROSITE" id="PS50853">
    <property type="entry name" value="FN3"/>
    <property type="match status" value="2"/>
</dbReference>
<dbReference type="GO" id="GO:0046872">
    <property type="term" value="F:metal ion binding"/>
    <property type="evidence" value="ECO:0007669"/>
    <property type="project" value="InterPro"/>
</dbReference>
<keyword evidence="1" id="KW-0677">Repeat</keyword>
<dbReference type="InterPro" id="IPR003961">
    <property type="entry name" value="FN3_dom"/>
</dbReference>
<evidence type="ECO:0000313" key="4">
    <source>
        <dbReference type="EMBL" id="PJE69730.1"/>
    </source>
</evidence>
<sequence length="577" mass="64580">MAVLWQTDELATSQVEYGLTDAYGTETTEDTTLTIQHGEEITGLTTNTTYHFRVKSKDSSNNPTTSSDYTFSTQVTATTTIIRRVIDPDAPIISNIQVKEIKQDSAKISWTTSEDANTLVAYGQTSQYGLLAGDISAATSNHNVALTNLTQGTTYHYKIYAYDSSGNKGYSDEKTFKTLKEGEVAPPTEEEVPAEEEVTPTEEEEQRSILERIKTASRGFFARIWETLPLNPNLLGISETIFVGSVSEMASRVITPPVIIAGFPRVEELEPTRVKVVWVTDKESNSILTLASDVDYDPTKDQPYPIIMGNPDEEVLNHEVQIIGLEAQTLYHYEVRSRSKYGEWAKSGDRIFTTLSMTAEIFDIKFMEIAEESVKLTWKTTIPTRSNFEITDLSTGEKAAQEDPSYLKDHEFVITSLTASTNYTVQIFADDEIGNRSSSPVLPFTTTLSLEPPEISQVRIITSIIPGKVEKIQAIISWKTDKPATSKIYYEEGITTHKDLVLTTPLDKELVKDHTVITTAFKPGKAYRLRIESTDASGNASYSKDYTILTPRPRESILDLIIKNFEEIFGFLRQMKF</sequence>
<dbReference type="InterPro" id="IPR015914">
    <property type="entry name" value="PAPs_N"/>
</dbReference>
<dbReference type="Pfam" id="PF16656">
    <property type="entry name" value="Pur_ac_phosph_N"/>
    <property type="match status" value="1"/>
</dbReference>
<feature type="region of interest" description="Disordered" evidence="2">
    <location>
        <begin position="183"/>
        <end position="204"/>
    </location>
</feature>
<dbReference type="Gene3D" id="2.60.40.380">
    <property type="entry name" value="Purple acid phosphatase-like, N-terminal"/>
    <property type="match status" value="1"/>
</dbReference>
<evidence type="ECO:0000259" key="3">
    <source>
        <dbReference type="PROSITE" id="PS50853"/>
    </source>
</evidence>
<dbReference type="PANTHER" id="PTHR46708">
    <property type="entry name" value="TENASCIN"/>
    <property type="match status" value="1"/>
</dbReference>
<feature type="domain" description="Fibronectin type-III" evidence="3">
    <location>
        <begin position="360"/>
        <end position="449"/>
    </location>
</feature>
<accession>A0A2H9T1Y7</accession>
<dbReference type="Gene3D" id="2.60.40.10">
    <property type="entry name" value="Immunoglobulins"/>
    <property type="match status" value="2"/>
</dbReference>
<reference evidence="5" key="1">
    <citation type="submission" date="2017-09" db="EMBL/GenBank/DDBJ databases">
        <title>Depth-based differentiation of microbial function through sediment-hosted aquifers and enrichment of novel symbionts in the deep terrestrial subsurface.</title>
        <authorList>
            <person name="Probst A.J."/>
            <person name="Ladd B."/>
            <person name="Jarett J.K."/>
            <person name="Geller-Mcgrath D.E."/>
            <person name="Sieber C.M.K."/>
            <person name="Emerson J.B."/>
            <person name="Anantharaman K."/>
            <person name="Thomas B.C."/>
            <person name="Malmstrom R."/>
            <person name="Stieglmeier M."/>
            <person name="Klingl A."/>
            <person name="Woyke T."/>
            <person name="Ryan C.M."/>
            <person name="Banfield J.F."/>
        </authorList>
    </citation>
    <scope>NUCLEOTIDE SEQUENCE [LARGE SCALE GENOMIC DNA]</scope>
</reference>
<dbReference type="Proteomes" id="UP000236946">
    <property type="component" value="Unassembled WGS sequence"/>
</dbReference>
<dbReference type="SMART" id="SM00060">
    <property type="entry name" value="FN3"/>
    <property type="match status" value="4"/>
</dbReference>
<dbReference type="SUPFAM" id="SSF49265">
    <property type="entry name" value="Fibronectin type III"/>
    <property type="match status" value="3"/>
</dbReference>